<proteinExistence type="predicted"/>
<evidence type="ECO:0000313" key="1">
    <source>
        <dbReference type="EMBL" id="MTG99535.1"/>
    </source>
</evidence>
<feature type="non-terminal residue" evidence="1">
    <location>
        <position position="114"/>
    </location>
</feature>
<evidence type="ECO:0000313" key="2">
    <source>
        <dbReference type="Proteomes" id="UP000438760"/>
    </source>
</evidence>
<feature type="non-terminal residue" evidence="1">
    <location>
        <position position="1"/>
    </location>
</feature>
<protein>
    <submittedName>
        <fullName evidence="1">Alpha/beta hydrolase</fullName>
    </submittedName>
</protein>
<name>A0A6I3LU89_9FLAO</name>
<dbReference type="AlphaFoldDB" id="A0A6I3LU89"/>
<organism evidence="1 2">
    <name type="scientific">Myroides albus</name>
    <dbReference type="NCBI Taxonomy" id="2562892"/>
    <lineage>
        <taxon>Bacteria</taxon>
        <taxon>Pseudomonadati</taxon>
        <taxon>Bacteroidota</taxon>
        <taxon>Flavobacteriia</taxon>
        <taxon>Flavobacteriales</taxon>
        <taxon>Flavobacteriaceae</taxon>
        <taxon>Myroides</taxon>
    </lineage>
</organism>
<dbReference type="EMBL" id="WMJX01000144">
    <property type="protein sequence ID" value="MTG99535.1"/>
    <property type="molecule type" value="Genomic_DNA"/>
</dbReference>
<keyword evidence="1" id="KW-0378">Hydrolase</keyword>
<sequence>AAPVVTGKQLFLYQLQNSENIFNDYFLYNTREEKENICSELIDFAIAHQEEKRFWKVYRKEVKRVGYTKKRHATRFPFLLGYLERDLVSKDRIDVLKNTNIPVFYMIGSEDVIV</sequence>
<keyword evidence="2" id="KW-1185">Reference proteome</keyword>
<dbReference type="Proteomes" id="UP000438760">
    <property type="component" value="Unassembled WGS sequence"/>
</dbReference>
<accession>A0A6I3LU89</accession>
<gene>
    <name evidence="1" type="ORF">GJV76_15675</name>
</gene>
<reference evidence="1 2" key="1">
    <citation type="submission" date="2019-11" db="EMBL/GenBank/DDBJ databases">
        <title>Genome of Strain BIT-d1.</title>
        <authorList>
            <person name="Yang Y."/>
        </authorList>
    </citation>
    <scope>NUCLEOTIDE SEQUENCE [LARGE SCALE GENOMIC DNA]</scope>
    <source>
        <strain evidence="1 2">BIT-d1</strain>
    </source>
</reference>
<dbReference type="GO" id="GO:0016787">
    <property type="term" value="F:hydrolase activity"/>
    <property type="evidence" value="ECO:0007669"/>
    <property type="project" value="UniProtKB-KW"/>
</dbReference>
<comment type="caution">
    <text evidence="1">The sequence shown here is derived from an EMBL/GenBank/DDBJ whole genome shotgun (WGS) entry which is preliminary data.</text>
</comment>